<gene>
    <name evidence="2" type="ORF">Q7A36_28845</name>
</gene>
<comment type="caution">
    <text evidence="2">The sequence shown here is derived from an EMBL/GenBank/DDBJ whole genome shotgun (WGS) entry which is preliminary data.</text>
</comment>
<accession>A0ABT9E8J4</accession>
<protein>
    <submittedName>
        <fullName evidence="2">Uncharacterized protein</fullName>
    </submittedName>
</protein>
<keyword evidence="3" id="KW-1185">Reference proteome</keyword>
<evidence type="ECO:0000256" key="1">
    <source>
        <dbReference type="SAM" id="Coils"/>
    </source>
</evidence>
<feature type="coiled-coil region" evidence="1">
    <location>
        <begin position="21"/>
        <end position="48"/>
    </location>
</feature>
<keyword evidence="1" id="KW-0175">Coiled coil</keyword>
<name>A0ABT9E8J4_9PROT</name>
<evidence type="ECO:0000313" key="3">
    <source>
        <dbReference type="Proteomes" id="UP001243009"/>
    </source>
</evidence>
<organism evidence="2 3">
    <name type="scientific">Paracraurococcus lichenis</name>
    <dbReference type="NCBI Taxonomy" id="3064888"/>
    <lineage>
        <taxon>Bacteria</taxon>
        <taxon>Pseudomonadati</taxon>
        <taxon>Pseudomonadota</taxon>
        <taxon>Alphaproteobacteria</taxon>
        <taxon>Acetobacterales</taxon>
        <taxon>Roseomonadaceae</taxon>
        <taxon>Paracraurococcus</taxon>
    </lineage>
</organism>
<evidence type="ECO:0000313" key="2">
    <source>
        <dbReference type="EMBL" id="MDO9712385.1"/>
    </source>
</evidence>
<dbReference type="RefSeq" id="WP_305107240.1">
    <property type="nucleotide sequence ID" value="NZ_JAUTWS010000046.1"/>
</dbReference>
<dbReference type="Proteomes" id="UP001243009">
    <property type="component" value="Unassembled WGS sequence"/>
</dbReference>
<dbReference type="EMBL" id="JAUTWS010000046">
    <property type="protein sequence ID" value="MDO9712385.1"/>
    <property type="molecule type" value="Genomic_DNA"/>
</dbReference>
<proteinExistence type="predicted"/>
<reference evidence="2 3" key="1">
    <citation type="submission" date="2023-08" db="EMBL/GenBank/DDBJ databases">
        <title>The draft genome sequence of Paracraurococcus sp. LOR1-02.</title>
        <authorList>
            <person name="Kingkaew E."/>
            <person name="Tanasupawat S."/>
        </authorList>
    </citation>
    <scope>NUCLEOTIDE SEQUENCE [LARGE SCALE GENOMIC DNA]</scope>
    <source>
        <strain evidence="2 3">LOR1-02</strain>
    </source>
</reference>
<sequence length="257" mass="27859">MIASAFEIARIDAQAAALRSKAAAEAEAAAARQAAEQAQREAEDEAVRRDIARLVPADLDQQVNAGRISPAEDRRREAEALHAAQDAADRVTAAKAALAAMPERAEAGGIPTAEEFAAANRAVVEAQQYAEFTLSVWKRRQAVTARTVVAEQSRASSMVANAYGPVVEEGLRLRLEAVQEYVRTMRSWHALRDVAVKQRGPDADALAAAERKYRHANRLLTTAKEHGAHVAGGIPTQWPIAEHEERQRVYAARNGMA</sequence>